<dbReference type="Proteomes" id="UP001328107">
    <property type="component" value="Unassembled WGS sequence"/>
</dbReference>
<dbReference type="EMBL" id="BTRK01000001">
    <property type="protein sequence ID" value="GMR29926.1"/>
    <property type="molecule type" value="Genomic_DNA"/>
</dbReference>
<name>A0AAN4YWX2_9BILA</name>
<evidence type="ECO:0000313" key="2">
    <source>
        <dbReference type="EMBL" id="GMR29926.1"/>
    </source>
</evidence>
<gene>
    <name evidence="2" type="ORF">PMAYCL1PPCAC_00121</name>
</gene>
<keyword evidence="1" id="KW-0732">Signal</keyword>
<evidence type="ECO:0000256" key="1">
    <source>
        <dbReference type="SAM" id="SignalP"/>
    </source>
</evidence>
<feature type="signal peptide" evidence="1">
    <location>
        <begin position="1"/>
        <end position="19"/>
    </location>
</feature>
<dbReference type="AlphaFoldDB" id="A0AAN4YWX2"/>
<evidence type="ECO:0000313" key="3">
    <source>
        <dbReference type="Proteomes" id="UP001328107"/>
    </source>
</evidence>
<reference evidence="3" key="1">
    <citation type="submission" date="2022-10" db="EMBL/GenBank/DDBJ databases">
        <title>Genome assembly of Pristionchus species.</title>
        <authorList>
            <person name="Yoshida K."/>
            <person name="Sommer R.J."/>
        </authorList>
    </citation>
    <scope>NUCLEOTIDE SEQUENCE [LARGE SCALE GENOMIC DNA]</scope>
    <source>
        <strain evidence="3">RS5460</strain>
    </source>
</reference>
<keyword evidence="3" id="KW-1185">Reference proteome</keyword>
<sequence>MKFLLPLAALVALAAAGYSDPKKPVEFKEPEDLATEMNASTDVQHRIHDCKGVDGCYDFLKRAYVKGNTKEERYADLVKAINSVEVQDYVKLIDPVADAPTSVPGEPAADDMD</sequence>
<protein>
    <submittedName>
        <fullName evidence="2">Uncharacterized protein</fullName>
    </submittedName>
</protein>
<comment type="caution">
    <text evidence="2">The sequence shown here is derived from an EMBL/GenBank/DDBJ whole genome shotgun (WGS) entry which is preliminary data.</text>
</comment>
<proteinExistence type="predicted"/>
<organism evidence="2 3">
    <name type="scientific">Pristionchus mayeri</name>
    <dbReference type="NCBI Taxonomy" id="1317129"/>
    <lineage>
        <taxon>Eukaryota</taxon>
        <taxon>Metazoa</taxon>
        <taxon>Ecdysozoa</taxon>
        <taxon>Nematoda</taxon>
        <taxon>Chromadorea</taxon>
        <taxon>Rhabditida</taxon>
        <taxon>Rhabditina</taxon>
        <taxon>Diplogasteromorpha</taxon>
        <taxon>Diplogasteroidea</taxon>
        <taxon>Neodiplogasteridae</taxon>
        <taxon>Pristionchus</taxon>
    </lineage>
</organism>
<accession>A0AAN4YWX2</accession>
<feature type="chain" id="PRO_5042860370" evidence="1">
    <location>
        <begin position="20"/>
        <end position="113"/>
    </location>
</feature>